<dbReference type="Proteomes" id="UP001519418">
    <property type="component" value="Unassembled WGS sequence"/>
</dbReference>
<keyword evidence="4 5" id="KW-0067">ATP-binding</keyword>
<dbReference type="Gene3D" id="3.40.50.20">
    <property type="match status" value="1"/>
</dbReference>
<evidence type="ECO:0000256" key="3">
    <source>
        <dbReference type="ARBA" id="ARBA00022755"/>
    </source>
</evidence>
<dbReference type="InterPro" id="IPR003135">
    <property type="entry name" value="ATP-grasp_carboxylate-amine"/>
</dbReference>
<dbReference type="PANTHER" id="PTHR43585">
    <property type="entry name" value="FUMIPYRROLE BIOSYNTHESIS PROTEIN C"/>
    <property type="match status" value="1"/>
</dbReference>
<evidence type="ECO:0000256" key="4">
    <source>
        <dbReference type="ARBA" id="ARBA00022840"/>
    </source>
</evidence>
<keyword evidence="8" id="KW-1185">Reference proteome</keyword>
<feature type="domain" description="ATP-grasp" evidence="6">
    <location>
        <begin position="115"/>
        <end position="305"/>
    </location>
</feature>
<dbReference type="SUPFAM" id="SSF56059">
    <property type="entry name" value="Glutathione synthetase ATP-binding domain-like"/>
    <property type="match status" value="1"/>
</dbReference>
<organism evidence="7 8">
    <name type="scientific">Fructobacillus papyriferae</name>
    <dbReference type="NCBI Taxonomy" id="2713171"/>
    <lineage>
        <taxon>Bacteria</taxon>
        <taxon>Bacillati</taxon>
        <taxon>Bacillota</taxon>
        <taxon>Bacilli</taxon>
        <taxon>Lactobacillales</taxon>
        <taxon>Lactobacillaceae</taxon>
        <taxon>Fructobacillus</taxon>
    </lineage>
</organism>
<accession>A0ABS5QNC4</accession>
<dbReference type="InterPro" id="IPR011761">
    <property type="entry name" value="ATP-grasp"/>
</dbReference>
<dbReference type="PROSITE" id="PS50975">
    <property type="entry name" value="ATP_GRASP"/>
    <property type="match status" value="1"/>
</dbReference>
<evidence type="ECO:0000256" key="1">
    <source>
        <dbReference type="ARBA" id="ARBA00022598"/>
    </source>
</evidence>
<evidence type="ECO:0000313" key="7">
    <source>
        <dbReference type="EMBL" id="MBS9334598.1"/>
    </source>
</evidence>
<dbReference type="InterPro" id="IPR013815">
    <property type="entry name" value="ATP_grasp_subdomain_1"/>
</dbReference>
<evidence type="ECO:0000313" key="8">
    <source>
        <dbReference type="Proteomes" id="UP001519418"/>
    </source>
</evidence>
<name>A0ABS5QNC4_9LACO</name>
<dbReference type="Gene3D" id="3.30.470.20">
    <property type="entry name" value="ATP-grasp fold, B domain"/>
    <property type="match status" value="1"/>
</dbReference>
<keyword evidence="2 5" id="KW-0547">Nucleotide-binding</keyword>
<dbReference type="Gene3D" id="3.30.1490.20">
    <property type="entry name" value="ATP-grasp fold, A domain"/>
    <property type="match status" value="1"/>
</dbReference>
<dbReference type="RefSeq" id="WP_213819215.1">
    <property type="nucleotide sequence ID" value="NZ_JAAMFI010000001.1"/>
</dbReference>
<dbReference type="EMBL" id="JAAMFI010000001">
    <property type="protein sequence ID" value="MBS9334598.1"/>
    <property type="molecule type" value="Genomic_DNA"/>
</dbReference>
<comment type="caution">
    <text evidence="7">The sequence shown here is derived from an EMBL/GenBank/DDBJ whole genome shotgun (WGS) entry which is preliminary data.</text>
</comment>
<dbReference type="PANTHER" id="PTHR43585:SF2">
    <property type="entry name" value="ATP-GRASP ENZYME FSQD"/>
    <property type="match status" value="1"/>
</dbReference>
<gene>
    <name evidence="7" type="ORF">G6R27_00920</name>
</gene>
<sequence>MNVVILAPIGNRYIDYFTVVKDHPDHHYCLFILEKHRDNYPESLPDNIELIVLKDWVRTYIAYEIGLFHQRYPIDLLFAYTEEEILFAAEMRERYQIKGQKTENALRFRHKNRMMDFVQQNGFDVPSFDLVHSVEELKEAIERITYPVIVKPGDGMGSQRTYRLNHASDLQQYIRENNIQNILVSRFIDWPVYHLDGLMKQGEILAFSPSRYFHNTLDYQHNQSIGSIQVEENSPAYHHLLDYSQSLLPLFNQEETLIFHLEVFFKKGKIYFLEVACRMGGGRIERELYQTYGVHFIQELLAQELGEKQRMSYRKINPLTKGFVLVAPKEGLIRQLPAQSIEKLPFENVYDFYLFRKEGSQSKKAASSIDAIASISVEGQSFEKVLKELKEIDRWYREKMIYE</sequence>
<protein>
    <submittedName>
        <fullName evidence="7">ATP-grasp domain-containing protein</fullName>
    </submittedName>
</protein>
<keyword evidence="3" id="KW-0658">Purine biosynthesis</keyword>
<evidence type="ECO:0000259" key="6">
    <source>
        <dbReference type="PROSITE" id="PS50975"/>
    </source>
</evidence>
<keyword evidence="1" id="KW-0436">Ligase</keyword>
<evidence type="ECO:0000256" key="2">
    <source>
        <dbReference type="ARBA" id="ARBA00022741"/>
    </source>
</evidence>
<evidence type="ECO:0000256" key="5">
    <source>
        <dbReference type="PROSITE-ProRule" id="PRU00409"/>
    </source>
</evidence>
<dbReference type="InterPro" id="IPR052032">
    <property type="entry name" value="ATP-dep_AA_Ligase"/>
</dbReference>
<dbReference type="Pfam" id="PF02222">
    <property type="entry name" value="ATP-grasp"/>
    <property type="match status" value="1"/>
</dbReference>
<proteinExistence type="predicted"/>
<reference evidence="7 8" key="1">
    <citation type="submission" date="2020-02" db="EMBL/GenBank/DDBJ databases">
        <title>Fructobacillus sp. isolated from paper mulberry of Taiwan.</title>
        <authorList>
            <person name="Lin S.-T."/>
        </authorList>
    </citation>
    <scope>NUCLEOTIDE SEQUENCE [LARGE SCALE GENOMIC DNA]</scope>
    <source>
        <strain evidence="7 8">M1-10</strain>
    </source>
</reference>